<evidence type="ECO:0000256" key="6">
    <source>
        <dbReference type="ARBA" id="ARBA00022989"/>
    </source>
</evidence>
<evidence type="ECO:0000256" key="8">
    <source>
        <dbReference type="SAM" id="Phobius"/>
    </source>
</evidence>
<comment type="caution">
    <text evidence="10">The sequence shown here is derived from an EMBL/GenBank/DDBJ whole genome shotgun (WGS) entry which is preliminary data.</text>
</comment>
<dbReference type="RefSeq" id="WP_124398582.1">
    <property type="nucleotide sequence ID" value="NZ_BHZE01000025.1"/>
</dbReference>
<dbReference type="Proteomes" id="UP000286715">
    <property type="component" value="Unassembled WGS sequence"/>
</dbReference>
<keyword evidence="3" id="KW-0328">Glycosyltransferase</keyword>
<evidence type="ECO:0000256" key="3">
    <source>
        <dbReference type="ARBA" id="ARBA00022676"/>
    </source>
</evidence>
<sequence>MTRWKFENTLWLFFYITVSLVYLRGLFLGIMDVDSAQYASISREMYETGNYLQVYHQGRDYLDKPPFLFWTSALGYRIFGVNEFGFRFFSFLFSILGVYSTYRLGRLLYNVWVGKVSALILATSQAWFLFNHDVRTDTILTGSATFAAWQLLYYLKGKKLWPFIGGFTGIAIAMMSKGPIGLVIPAIAVGTYLLSLGKWKKVFHWRWLVGLAWTLLLLLPMLYGLYTQYDALPEKEVELITSSGPQRYKGLSGIKFFFWTQSFGRITGESDWKDESSPFYFVHNFLWSFAPWSLLAFLALYSRLKNNLASDNRYKEWVSPVTFLAAFFAFSASRFKLPHYLFIAFPYAALFTAYFVVMRLPKLKGWVKTMAVVQQYVFALVSVVVAVLLMAVVFPEKEYTSVIIWLTGVVAIIISLLKLPYTRAILAAGAFTGVMFNGVLNFRFYPELMEYQPGYYLAKKIHQSHISPSEVCISFVRSIHALEFYSQHIFCKNADIDPDKSKFWICSSDQLKSIEAKKLKFQILYERPAFHITLLNAAFLNPATRESQLEKVYLIEIKDE</sequence>
<dbReference type="AlphaFoldDB" id="A0A401XND4"/>
<feature type="transmembrane region" description="Helical" evidence="8">
    <location>
        <begin position="314"/>
        <end position="333"/>
    </location>
</feature>
<feature type="transmembrane region" description="Helical" evidence="8">
    <location>
        <begin position="424"/>
        <end position="445"/>
    </location>
</feature>
<proteinExistence type="predicted"/>
<gene>
    <name evidence="10" type="ORF">JCM31826_20100</name>
</gene>
<dbReference type="EMBL" id="BHZE01000025">
    <property type="protein sequence ID" value="GCD78528.1"/>
    <property type="molecule type" value="Genomic_DNA"/>
</dbReference>
<feature type="transmembrane region" description="Helical" evidence="8">
    <location>
        <begin position="108"/>
        <end position="130"/>
    </location>
</feature>
<dbReference type="GO" id="GO:0009103">
    <property type="term" value="P:lipopolysaccharide biosynthetic process"/>
    <property type="evidence" value="ECO:0007669"/>
    <property type="project" value="UniProtKB-ARBA"/>
</dbReference>
<dbReference type="PANTHER" id="PTHR33908">
    <property type="entry name" value="MANNOSYLTRANSFERASE YKCB-RELATED"/>
    <property type="match status" value="1"/>
</dbReference>
<dbReference type="GO" id="GO:0010041">
    <property type="term" value="P:response to iron(III) ion"/>
    <property type="evidence" value="ECO:0007669"/>
    <property type="project" value="TreeGrafter"/>
</dbReference>
<feature type="transmembrane region" description="Helical" evidence="8">
    <location>
        <begin position="280"/>
        <end position="302"/>
    </location>
</feature>
<organism evidence="10 11">
    <name type="scientific">Thermaurantimonas aggregans</name>
    <dbReference type="NCBI Taxonomy" id="2173829"/>
    <lineage>
        <taxon>Bacteria</taxon>
        <taxon>Pseudomonadati</taxon>
        <taxon>Bacteroidota</taxon>
        <taxon>Flavobacteriia</taxon>
        <taxon>Flavobacteriales</taxon>
        <taxon>Schleiferiaceae</taxon>
        <taxon>Thermaurantimonas</taxon>
    </lineage>
</organism>
<accession>A0A401XND4</accession>
<evidence type="ECO:0000256" key="2">
    <source>
        <dbReference type="ARBA" id="ARBA00022475"/>
    </source>
</evidence>
<dbReference type="PANTHER" id="PTHR33908:SF3">
    <property type="entry name" value="UNDECAPRENYL PHOSPHATE-ALPHA-4-AMINO-4-DEOXY-L-ARABINOSE ARABINOSYL TRANSFERASE"/>
    <property type="match status" value="1"/>
</dbReference>
<keyword evidence="5 8" id="KW-0812">Transmembrane</keyword>
<protein>
    <recommendedName>
        <fullName evidence="9">Glycosyltransferase RgtA/B/C/D-like domain-containing protein</fullName>
    </recommendedName>
</protein>
<feature type="transmembrane region" description="Helical" evidence="8">
    <location>
        <begin position="167"/>
        <end position="195"/>
    </location>
</feature>
<feature type="transmembrane region" description="Helical" evidence="8">
    <location>
        <begin position="12"/>
        <end position="33"/>
    </location>
</feature>
<evidence type="ECO:0000259" key="9">
    <source>
        <dbReference type="Pfam" id="PF13231"/>
    </source>
</evidence>
<keyword evidence="11" id="KW-1185">Reference proteome</keyword>
<name>A0A401XND4_9FLAO</name>
<feature type="transmembrane region" description="Helical" evidence="8">
    <location>
        <begin position="399"/>
        <end position="417"/>
    </location>
</feature>
<keyword evidence="7 8" id="KW-0472">Membrane</keyword>
<evidence type="ECO:0000256" key="1">
    <source>
        <dbReference type="ARBA" id="ARBA00004651"/>
    </source>
</evidence>
<feature type="transmembrane region" description="Helical" evidence="8">
    <location>
        <begin position="84"/>
        <end position="102"/>
    </location>
</feature>
<dbReference type="Pfam" id="PF13231">
    <property type="entry name" value="PMT_2"/>
    <property type="match status" value="1"/>
</dbReference>
<evidence type="ECO:0000256" key="4">
    <source>
        <dbReference type="ARBA" id="ARBA00022679"/>
    </source>
</evidence>
<dbReference type="GO" id="GO:0005886">
    <property type="term" value="C:plasma membrane"/>
    <property type="evidence" value="ECO:0007669"/>
    <property type="project" value="UniProtKB-SubCell"/>
</dbReference>
<dbReference type="OrthoDB" id="9178203at2"/>
<feature type="transmembrane region" description="Helical" evidence="8">
    <location>
        <begin position="207"/>
        <end position="226"/>
    </location>
</feature>
<dbReference type="GO" id="GO:0016763">
    <property type="term" value="F:pentosyltransferase activity"/>
    <property type="evidence" value="ECO:0007669"/>
    <property type="project" value="TreeGrafter"/>
</dbReference>
<dbReference type="InterPro" id="IPR050297">
    <property type="entry name" value="LipidA_mod_glycosyltrf_83"/>
</dbReference>
<evidence type="ECO:0000313" key="10">
    <source>
        <dbReference type="EMBL" id="GCD78528.1"/>
    </source>
</evidence>
<comment type="subcellular location">
    <subcellularLocation>
        <location evidence="1">Cell membrane</location>
        <topology evidence="1">Multi-pass membrane protein</topology>
    </subcellularLocation>
</comment>
<keyword evidence="4" id="KW-0808">Transferase</keyword>
<feature type="transmembrane region" description="Helical" evidence="8">
    <location>
        <begin position="339"/>
        <end position="357"/>
    </location>
</feature>
<evidence type="ECO:0000256" key="5">
    <source>
        <dbReference type="ARBA" id="ARBA00022692"/>
    </source>
</evidence>
<feature type="domain" description="Glycosyltransferase RgtA/B/C/D-like" evidence="9">
    <location>
        <begin position="63"/>
        <end position="223"/>
    </location>
</feature>
<keyword evidence="6 8" id="KW-1133">Transmembrane helix</keyword>
<reference evidence="10 11" key="1">
    <citation type="submission" date="2018-11" db="EMBL/GenBank/DDBJ databases">
        <title>Schleiferia aggregans sp. nov., a moderately thermophilic heterotrophic bacterium isolated from microbial mats at a terrestrial hot spring.</title>
        <authorList>
            <person name="Iino T."/>
            <person name="Ohkuma M."/>
            <person name="Haruta S."/>
        </authorList>
    </citation>
    <scope>NUCLEOTIDE SEQUENCE [LARGE SCALE GENOMIC DNA]</scope>
    <source>
        <strain evidence="10 11">LA</strain>
    </source>
</reference>
<keyword evidence="2" id="KW-1003">Cell membrane</keyword>
<dbReference type="InterPro" id="IPR038731">
    <property type="entry name" value="RgtA/B/C-like"/>
</dbReference>
<evidence type="ECO:0000313" key="11">
    <source>
        <dbReference type="Proteomes" id="UP000286715"/>
    </source>
</evidence>
<feature type="transmembrane region" description="Helical" evidence="8">
    <location>
        <begin position="369"/>
        <end position="393"/>
    </location>
</feature>
<evidence type="ECO:0000256" key="7">
    <source>
        <dbReference type="ARBA" id="ARBA00023136"/>
    </source>
</evidence>